<dbReference type="PANTHER" id="PTHR30629">
    <property type="entry name" value="PROPHAGE INTEGRASE"/>
    <property type="match status" value="1"/>
</dbReference>
<dbReference type="Gene3D" id="3.30.160.390">
    <property type="entry name" value="Integrase, DNA-binding domain"/>
    <property type="match status" value="1"/>
</dbReference>
<evidence type="ECO:0000256" key="3">
    <source>
        <dbReference type="ARBA" id="ARBA00023125"/>
    </source>
</evidence>
<dbReference type="Pfam" id="PF13356">
    <property type="entry name" value="Arm-DNA-bind_3"/>
    <property type="match status" value="1"/>
</dbReference>
<feature type="domain" description="Tyr recombinase" evidence="5">
    <location>
        <begin position="203"/>
        <end position="377"/>
    </location>
</feature>
<protein>
    <submittedName>
        <fullName evidence="6">Integrase</fullName>
    </submittedName>
</protein>
<proteinExistence type="inferred from homology"/>
<dbReference type="PANTHER" id="PTHR30629:SF2">
    <property type="entry name" value="PROPHAGE INTEGRASE INTS-RELATED"/>
    <property type="match status" value="1"/>
</dbReference>
<gene>
    <name evidence="6" type="ORF">CR165_10570</name>
</gene>
<dbReference type="SUPFAM" id="SSF56349">
    <property type="entry name" value="DNA breaking-rejoining enzymes"/>
    <property type="match status" value="1"/>
</dbReference>
<dbReference type="RefSeq" id="WP_109516942.1">
    <property type="nucleotide sequence ID" value="NZ_PDOA01000005.1"/>
</dbReference>
<dbReference type="InterPro" id="IPR011010">
    <property type="entry name" value="DNA_brk_join_enz"/>
</dbReference>
<keyword evidence="2" id="KW-0229">DNA integration</keyword>
<dbReference type="GO" id="GO:0003677">
    <property type="term" value="F:DNA binding"/>
    <property type="evidence" value="ECO:0007669"/>
    <property type="project" value="UniProtKB-KW"/>
</dbReference>
<dbReference type="GO" id="GO:0015074">
    <property type="term" value="P:DNA integration"/>
    <property type="evidence" value="ECO:0007669"/>
    <property type="project" value="UniProtKB-KW"/>
</dbReference>
<keyword evidence="3" id="KW-0238">DNA-binding</keyword>
<evidence type="ECO:0000313" key="6">
    <source>
        <dbReference type="EMBL" id="PWC29024.1"/>
    </source>
</evidence>
<dbReference type="InterPro" id="IPR002104">
    <property type="entry name" value="Integrase_catalytic"/>
</dbReference>
<dbReference type="Proteomes" id="UP000245048">
    <property type="component" value="Unassembled WGS sequence"/>
</dbReference>
<dbReference type="InterPro" id="IPR010998">
    <property type="entry name" value="Integrase_recombinase_N"/>
</dbReference>
<dbReference type="Gene3D" id="1.10.443.10">
    <property type="entry name" value="Intergrase catalytic core"/>
    <property type="match status" value="1"/>
</dbReference>
<reference evidence="7" key="1">
    <citation type="submission" date="2017-10" db="EMBL/GenBank/DDBJ databases">
        <authorList>
            <person name="Toshchakov S.V."/>
            <person name="Goeva M.A."/>
        </authorList>
    </citation>
    <scope>NUCLEOTIDE SEQUENCE [LARGE SCALE GENOMIC DNA]</scope>
    <source>
        <strain evidence="7">JR1/69-1-13</strain>
    </source>
</reference>
<evidence type="ECO:0000256" key="4">
    <source>
        <dbReference type="ARBA" id="ARBA00023172"/>
    </source>
</evidence>
<evidence type="ECO:0000259" key="5">
    <source>
        <dbReference type="PROSITE" id="PS51898"/>
    </source>
</evidence>
<evidence type="ECO:0000313" key="7">
    <source>
        <dbReference type="Proteomes" id="UP000245048"/>
    </source>
</evidence>
<evidence type="ECO:0000256" key="2">
    <source>
        <dbReference type="ARBA" id="ARBA00022908"/>
    </source>
</evidence>
<organism evidence="6 7">
    <name type="scientific">Teichococcus aestuarii</name>
    <dbReference type="NCBI Taxonomy" id="568898"/>
    <lineage>
        <taxon>Bacteria</taxon>
        <taxon>Pseudomonadati</taxon>
        <taxon>Pseudomonadota</taxon>
        <taxon>Alphaproteobacteria</taxon>
        <taxon>Acetobacterales</taxon>
        <taxon>Roseomonadaceae</taxon>
        <taxon>Roseomonas</taxon>
    </lineage>
</organism>
<dbReference type="PROSITE" id="PS51898">
    <property type="entry name" value="TYR_RECOMBINASE"/>
    <property type="match status" value="1"/>
</dbReference>
<dbReference type="Gene3D" id="1.10.150.130">
    <property type="match status" value="1"/>
</dbReference>
<comment type="caution">
    <text evidence="6">The sequence shown here is derived from an EMBL/GenBank/DDBJ whole genome shotgun (WGS) entry which is preliminary data.</text>
</comment>
<sequence>MATELITRALTKAPPPVPPGARKLRIFDTRLRGFIMEVRASGQITFWLRYADDRSRAREVRLGRLGDITLDQARQKGEQLRAAVTLGGDPGGERDRRRAVPTLAEFVEQKYLPQIRDTLRAAWDYEAMCRKRILPALGRKPLDRVEPGEVAEFRRRLLAEGLSNPRVNRHLAVLRRIFTLALRWGAYDGRNPAERPGMLPERHREEFLSDAEHVRLLAVLAEEPDRVAAEAIRLLALTGARKNEVLRARWEHVDLGRRVMTVPLAKHGERRHIPLSDAALALLSGLRRAPGNPFVFPSARRRGQPMESVRGAWGRAKAAAGLSPTLRLHDLRHSFASALANRGHSLYEVGRILGHKQVATTSRYAHLSQERLVEAANAVGRIGQPAPPADDASPETA</sequence>
<dbReference type="GO" id="GO:0006310">
    <property type="term" value="P:DNA recombination"/>
    <property type="evidence" value="ECO:0007669"/>
    <property type="project" value="UniProtKB-KW"/>
</dbReference>
<keyword evidence="4" id="KW-0233">DNA recombination</keyword>
<dbReference type="AlphaFoldDB" id="A0A2U1V559"/>
<dbReference type="InterPro" id="IPR050808">
    <property type="entry name" value="Phage_Integrase"/>
</dbReference>
<evidence type="ECO:0000256" key="1">
    <source>
        <dbReference type="ARBA" id="ARBA00008857"/>
    </source>
</evidence>
<dbReference type="InterPro" id="IPR013762">
    <property type="entry name" value="Integrase-like_cat_sf"/>
</dbReference>
<dbReference type="OrthoDB" id="7298605at2"/>
<dbReference type="Pfam" id="PF00589">
    <property type="entry name" value="Phage_integrase"/>
    <property type="match status" value="1"/>
</dbReference>
<name>A0A2U1V559_9PROT</name>
<dbReference type="InterPro" id="IPR025166">
    <property type="entry name" value="Integrase_DNA_bind_dom"/>
</dbReference>
<dbReference type="EMBL" id="PDOA01000005">
    <property type="protein sequence ID" value="PWC29024.1"/>
    <property type="molecule type" value="Genomic_DNA"/>
</dbReference>
<accession>A0A2U1V559</accession>
<dbReference type="InterPro" id="IPR038488">
    <property type="entry name" value="Integrase_DNA-bd_sf"/>
</dbReference>
<comment type="similarity">
    <text evidence="1">Belongs to the 'phage' integrase family.</text>
</comment>
<keyword evidence="7" id="KW-1185">Reference proteome</keyword>
<dbReference type="CDD" id="cd00796">
    <property type="entry name" value="INT_Rci_Hp1_C"/>
    <property type="match status" value="1"/>
</dbReference>